<accession>A0A809XVM9</accession>
<dbReference type="SUPFAM" id="SSF52540">
    <property type="entry name" value="P-loop containing nucleoside triphosphate hydrolases"/>
    <property type="match status" value="1"/>
</dbReference>
<evidence type="ECO:0000259" key="1">
    <source>
        <dbReference type="SMART" id="SM00382"/>
    </source>
</evidence>
<dbReference type="EMBL" id="AP023092">
    <property type="protein sequence ID" value="BCE31534.1"/>
    <property type="molecule type" value="Genomic_DNA"/>
</dbReference>
<feature type="domain" description="AAA+ ATPase" evidence="1">
    <location>
        <begin position="41"/>
        <end position="318"/>
    </location>
</feature>
<dbReference type="AlphaFoldDB" id="A0A809XVM9"/>
<dbReference type="InterPro" id="IPR003593">
    <property type="entry name" value="AAA+_ATPase"/>
</dbReference>
<dbReference type="Gene3D" id="3.40.50.300">
    <property type="entry name" value="P-loop containing nucleotide triphosphate hydrolases"/>
    <property type="match status" value="1"/>
</dbReference>
<dbReference type="PANTHER" id="PTHR43581">
    <property type="entry name" value="ATP/GTP PHOSPHATASE"/>
    <property type="match status" value="1"/>
</dbReference>
<organism evidence="2">
    <name type="scientific">Bradyrhizobium diazoefficiens</name>
    <dbReference type="NCBI Taxonomy" id="1355477"/>
    <lineage>
        <taxon>Bacteria</taxon>
        <taxon>Pseudomonadati</taxon>
        <taxon>Pseudomonadota</taxon>
        <taxon>Alphaproteobacteria</taxon>
        <taxon>Hyphomicrobiales</taxon>
        <taxon>Nitrobacteraceae</taxon>
        <taxon>Bradyrhizobium</taxon>
    </lineage>
</organism>
<evidence type="ECO:0000313" key="2">
    <source>
        <dbReference type="EMBL" id="BCE31534.1"/>
    </source>
</evidence>
<protein>
    <recommendedName>
        <fullName evidence="1">AAA+ ATPase domain-containing protein</fullName>
    </recommendedName>
</protein>
<dbReference type="GO" id="GO:0016887">
    <property type="term" value="F:ATP hydrolysis activity"/>
    <property type="evidence" value="ECO:0007669"/>
    <property type="project" value="InterPro"/>
</dbReference>
<dbReference type="InterPro" id="IPR051396">
    <property type="entry name" value="Bact_Antivir_Def_Nuclease"/>
</dbReference>
<proteinExistence type="predicted"/>
<sequence length="589" mass="64894">MDGSQETQSAPGSSQAREFIKPTISFESVTFSNGDVLTFEEDEIIVFVGPNNAGKSAALRELEAFVSRNVEQKVIKSVTLRRSGSEKELLRYLQENALTLGQPGQHSYAGMGYNIHQNHVSWFDQPSDRHPVAPFFCTRLSTENRLVGSNPAAAIALFAEPPNHPIHLLLMDNMLAAKISGLFKHAFGADLIPFRAGGGSFPLFVGRKPPLVPGEDELSRSFIDRLRADAVALDQQGDGMRSFASVLLYVLAADHHSIQFLDEPEAFLHPPQARLVGEFIARERKAKSQLFIATHSTDILDGLISGGADKVRIVRIQRDGAVNRVKELSREKTTAIVKDTLARYSRVFDGIFYQHVVICEADADCLFYSSLLNTKAISSDRRADVLFIHTAGKHRMAQLAATLRELDVPVSVVADIDLLKEENTCKKLFETMGGNWSEICGHFQSIKHAVEQRRPPLNAEQVASLIRDKLNGVGGTDEFPKAVEKGIKNIFNTLSPWDEVKRAGRSALPPGQATKHFDDLLAKAQAVGLWIVPVGELEGFCRSIDGGHGPGFVAKVLEERSLETDPELQEAREFVSRLWARARPSDAAD</sequence>
<dbReference type="SMART" id="SM00382">
    <property type="entry name" value="AAA"/>
    <property type="match status" value="1"/>
</dbReference>
<dbReference type="Pfam" id="PF20469">
    <property type="entry name" value="OLD-like_TOPRIM"/>
    <property type="match status" value="1"/>
</dbReference>
<gene>
    <name evidence="2" type="ORF">XF2B_53030</name>
</gene>
<name>A0A809XVM9_9BRAD</name>
<dbReference type="InterPro" id="IPR034139">
    <property type="entry name" value="TOPRIM_OLD"/>
</dbReference>
<dbReference type="GO" id="GO:0005524">
    <property type="term" value="F:ATP binding"/>
    <property type="evidence" value="ECO:0007669"/>
    <property type="project" value="InterPro"/>
</dbReference>
<reference evidence="2" key="1">
    <citation type="submission" date="2020-05" db="EMBL/GenBank/DDBJ databases">
        <title>Complete genome sequence of Bradyrhizobium diazoefficiens XF2 isolated from soybean nodule.</title>
        <authorList>
            <person name="Noda R."/>
            <person name="Kakizaki K."/>
            <person name="Minamisawa K."/>
        </authorList>
    </citation>
    <scope>NUCLEOTIDE SEQUENCE</scope>
    <source>
        <strain evidence="2">XF2</strain>
    </source>
</reference>
<dbReference type="PANTHER" id="PTHR43581:SF2">
    <property type="entry name" value="EXCINUCLEASE ATPASE SUBUNIT"/>
    <property type="match status" value="1"/>
</dbReference>
<dbReference type="Pfam" id="PF13304">
    <property type="entry name" value="AAA_21"/>
    <property type="match status" value="1"/>
</dbReference>
<dbReference type="InterPro" id="IPR003959">
    <property type="entry name" value="ATPase_AAA_core"/>
</dbReference>
<dbReference type="InterPro" id="IPR027417">
    <property type="entry name" value="P-loop_NTPase"/>
</dbReference>